<comment type="caution">
    <text evidence="8">The sequence shown here is derived from an EMBL/GenBank/DDBJ whole genome shotgun (WGS) entry which is preliminary data.</text>
</comment>
<evidence type="ECO:0000256" key="1">
    <source>
        <dbReference type="ARBA" id="ARBA00004173"/>
    </source>
</evidence>
<sequence length="263" mass="30915">MKLQTNAVNVLERTSAYLRSGLLRETPAWYQVVASVPPTTKFTREARFINPSTGKKTVQWKEFDEGINRKGFYKTRNSSFDRKPMDSRLYKAPKLQFLEDQLREVFYQQHPWEFSRPKMLVENEINENFDWSYMSQLGKPLDGESVVQRTIYLLQKDPELGIIDAYDRTRFEFYRLRMQEEIEQQVAQEEAEMFGSVFSSSAIDYGVEQEQRVIDVWKQKAIEETELLAARRASPAESWGQEKQEGEPNKSDEDGQETEELHL</sequence>
<comment type="similarity">
    <text evidence="2">Belongs to the mitochondrion-specific ribosomal protein mS23 family.</text>
</comment>
<dbReference type="Pfam" id="PF13741">
    <property type="entry name" value="MRP-S25"/>
    <property type="match status" value="1"/>
</dbReference>
<accession>A0A1Q2ZT29</accession>
<feature type="compositionally biased region" description="Basic and acidic residues" evidence="7">
    <location>
        <begin position="240"/>
        <end position="263"/>
    </location>
</feature>
<evidence type="ECO:0000313" key="8">
    <source>
        <dbReference type="EMBL" id="GAV46498.1"/>
    </source>
</evidence>
<keyword evidence="5 6" id="KW-0687">Ribonucleoprotein</keyword>
<evidence type="ECO:0000256" key="6">
    <source>
        <dbReference type="PIRNR" id="PIRNR029764"/>
    </source>
</evidence>
<dbReference type="eggNOG" id="ENOG502RZQQ">
    <property type="taxonomic scope" value="Eukaryota"/>
</dbReference>
<evidence type="ECO:0000313" key="9">
    <source>
        <dbReference type="Proteomes" id="UP000187013"/>
    </source>
</evidence>
<keyword evidence="3 6" id="KW-0689">Ribosomal protein</keyword>
<dbReference type="PANTHER" id="PTHR37799:SF1">
    <property type="entry name" value="SMALL RIBOSOMAL SUBUNIT PROTEIN MS23"/>
    <property type="match status" value="1"/>
</dbReference>
<evidence type="ECO:0000256" key="5">
    <source>
        <dbReference type="ARBA" id="ARBA00023274"/>
    </source>
</evidence>
<dbReference type="EMBL" id="BDGX01000001">
    <property type="protein sequence ID" value="GAV46498.1"/>
    <property type="molecule type" value="Genomic_DNA"/>
</dbReference>
<evidence type="ECO:0000256" key="3">
    <source>
        <dbReference type="ARBA" id="ARBA00022980"/>
    </source>
</evidence>
<evidence type="ECO:0000256" key="7">
    <source>
        <dbReference type="SAM" id="MobiDB-lite"/>
    </source>
</evidence>
<dbReference type="AlphaFoldDB" id="A0A1Q2ZT29"/>
<gene>
    <name evidence="8" type="ORF">ZYGR_0A00900</name>
</gene>
<evidence type="ECO:0000256" key="2">
    <source>
        <dbReference type="ARBA" id="ARBA00009864"/>
    </source>
</evidence>
<evidence type="ECO:0000256" key="4">
    <source>
        <dbReference type="ARBA" id="ARBA00023128"/>
    </source>
</evidence>
<protein>
    <recommendedName>
        <fullName evidence="6">37S ribosomal protein S25, mitochondrial</fullName>
    </recommendedName>
</protein>
<dbReference type="Proteomes" id="UP000187013">
    <property type="component" value="Unassembled WGS sequence"/>
</dbReference>
<organism evidence="8 9">
    <name type="scientific">Zygosaccharomyces rouxii</name>
    <dbReference type="NCBI Taxonomy" id="4956"/>
    <lineage>
        <taxon>Eukaryota</taxon>
        <taxon>Fungi</taxon>
        <taxon>Dikarya</taxon>
        <taxon>Ascomycota</taxon>
        <taxon>Saccharomycotina</taxon>
        <taxon>Saccharomycetes</taxon>
        <taxon>Saccharomycetales</taxon>
        <taxon>Saccharomycetaceae</taxon>
        <taxon>Zygosaccharomyces</taxon>
    </lineage>
</organism>
<dbReference type="OrthoDB" id="5542239at2759"/>
<dbReference type="GO" id="GO:0005763">
    <property type="term" value="C:mitochondrial small ribosomal subunit"/>
    <property type="evidence" value="ECO:0007669"/>
    <property type="project" value="UniProtKB-UniRule"/>
</dbReference>
<feature type="region of interest" description="Disordered" evidence="7">
    <location>
        <begin position="231"/>
        <end position="263"/>
    </location>
</feature>
<dbReference type="PIRSF" id="PIRSF029764">
    <property type="entry name" value="RSM25"/>
    <property type="match status" value="1"/>
</dbReference>
<dbReference type="GO" id="GO:0003735">
    <property type="term" value="F:structural constituent of ribosome"/>
    <property type="evidence" value="ECO:0007669"/>
    <property type="project" value="UniProtKB-UniRule"/>
</dbReference>
<comment type="subunit">
    <text evidence="6">Component of the mitochondrial small ribosomal subunit.</text>
</comment>
<dbReference type="CDD" id="cd23701">
    <property type="entry name" value="At1g26750"/>
    <property type="match status" value="1"/>
</dbReference>
<name>A0A1Q2ZT29_ZYGRO</name>
<dbReference type="OMA" id="ENWKIWA"/>
<dbReference type="InterPro" id="IPR016939">
    <property type="entry name" value="Ribosomal_mS23_fun"/>
</dbReference>
<dbReference type="InterPro" id="IPR059242">
    <property type="entry name" value="mS23_dom"/>
</dbReference>
<dbReference type="PANTHER" id="PTHR37799">
    <property type="entry name" value="37S RIBOSOMAL PROTEIN S25, MITOCHONDRIAL"/>
    <property type="match status" value="1"/>
</dbReference>
<reference evidence="8 9" key="1">
    <citation type="submission" date="2016-08" db="EMBL/GenBank/DDBJ databases">
        <title>Draft genome sequence of allopolyploid Zygosaccharomyces rouxii.</title>
        <authorList>
            <person name="Watanabe J."/>
            <person name="Uehara K."/>
            <person name="Mogi Y."/>
            <person name="Tsukioka Y."/>
        </authorList>
    </citation>
    <scope>NUCLEOTIDE SEQUENCE [LARGE SCALE GENOMIC DNA]</scope>
    <source>
        <strain evidence="8 9">NBRC 110957</strain>
    </source>
</reference>
<comment type="subcellular location">
    <subcellularLocation>
        <location evidence="1 6">Mitochondrion</location>
    </subcellularLocation>
</comment>
<proteinExistence type="inferred from homology"/>
<keyword evidence="4 6" id="KW-0496">Mitochondrion</keyword>